<dbReference type="SUPFAM" id="SSF56112">
    <property type="entry name" value="Protein kinase-like (PK-like)"/>
    <property type="match status" value="1"/>
</dbReference>
<evidence type="ECO:0000259" key="18">
    <source>
        <dbReference type="PROSITE" id="PS50011"/>
    </source>
</evidence>
<dbReference type="AlphaFoldDB" id="A0A8T3D488"/>
<evidence type="ECO:0000256" key="14">
    <source>
        <dbReference type="ARBA" id="ARBA00023170"/>
    </source>
</evidence>
<keyword evidence="5 16" id="KW-0812">Transmembrane</keyword>
<feature type="signal peptide" evidence="17">
    <location>
        <begin position="1"/>
        <end position="25"/>
    </location>
</feature>
<dbReference type="PROSITE" id="PS00107">
    <property type="entry name" value="PROTEIN_KINASE_ATP"/>
    <property type="match status" value="1"/>
</dbReference>
<evidence type="ECO:0000256" key="15">
    <source>
        <dbReference type="PROSITE-ProRule" id="PRU10141"/>
    </source>
</evidence>
<dbReference type="PANTHER" id="PTHR23255:SF49">
    <property type="entry name" value="ANTI-MUELLERIAN HORMONE TYPE-2 RECEPTOR"/>
    <property type="match status" value="1"/>
</dbReference>
<evidence type="ECO:0000256" key="11">
    <source>
        <dbReference type="ARBA" id="ARBA00022842"/>
    </source>
</evidence>
<evidence type="ECO:0000256" key="13">
    <source>
        <dbReference type="ARBA" id="ARBA00023136"/>
    </source>
</evidence>
<dbReference type="Gene3D" id="2.10.60.10">
    <property type="entry name" value="CD59"/>
    <property type="match status" value="1"/>
</dbReference>
<keyword evidence="6 16" id="KW-0479">Metal-binding</keyword>
<dbReference type="Gene3D" id="1.10.510.10">
    <property type="entry name" value="Transferase(Phosphotransferase) domain 1"/>
    <property type="match status" value="1"/>
</dbReference>
<dbReference type="PANTHER" id="PTHR23255">
    <property type="entry name" value="TRANSFORMING GROWTH FACTOR-BETA RECEPTOR TYPE I AND II"/>
    <property type="match status" value="1"/>
</dbReference>
<keyword evidence="16" id="KW-0464">Manganese</keyword>
<dbReference type="EMBL" id="JAERUA010000012">
    <property type="protein sequence ID" value="KAI1892413.1"/>
    <property type="molecule type" value="Genomic_DNA"/>
</dbReference>
<comment type="cofactor">
    <cofactor evidence="16">
        <name>Mg(2+)</name>
        <dbReference type="ChEBI" id="CHEBI:18420"/>
    </cofactor>
    <cofactor evidence="16">
        <name>Mn(2+)</name>
        <dbReference type="ChEBI" id="CHEBI:29035"/>
    </cofactor>
</comment>
<keyword evidence="13 16" id="KW-0472">Membrane</keyword>
<evidence type="ECO:0000313" key="20">
    <source>
        <dbReference type="Proteomes" id="UP000829720"/>
    </source>
</evidence>
<evidence type="ECO:0000256" key="9">
    <source>
        <dbReference type="ARBA" id="ARBA00022777"/>
    </source>
</evidence>
<dbReference type="GO" id="GO:0046872">
    <property type="term" value="F:metal ion binding"/>
    <property type="evidence" value="ECO:0007669"/>
    <property type="project" value="UniProtKB-KW"/>
</dbReference>
<evidence type="ECO:0000256" key="4">
    <source>
        <dbReference type="ARBA" id="ARBA00022679"/>
    </source>
</evidence>
<dbReference type="GO" id="GO:0043235">
    <property type="term" value="C:receptor complex"/>
    <property type="evidence" value="ECO:0007669"/>
    <property type="project" value="TreeGrafter"/>
</dbReference>
<proteinExistence type="inferred from homology"/>
<keyword evidence="8 15" id="KW-0547">Nucleotide-binding</keyword>
<comment type="subcellular location">
    <subcellularLocation>
        <location evidence="1 16">Membrane</location>
        <topology evidence="1 16">Single-pass type I membrane protein</topology>
    </subcellularLocation>
</comment>
<feature type="binding site" evidence="15">
    <location>
        <position position="279"/>
    </location>
    <ligand>
        <name>ATP</name>
        <dbReference type="ChEBI" id="CHEBI:30616"/>
    </ligand>
</feature>
<evidence type="ECO:0000256" key="16">
    <source>
        <dbReference type="RuleBase" id="RU361271"/>
    </source>
</evidence>
<dbReference type="CDD" id="cd23616">
    <property type="entry name" value="TFP_LU_ECD_AMHR2"/>
    <property type="match status" value="1"/>
</dbReference>
<dbReference type="InterPro" id="IPR011009">
    <property type="entry name" value="Kinase-like_dom_sf"/>
</dbReference>
<dbReference type="GO" id="GO:0005024">
    <property type="term" value="F:transforming growth factor beta receptor activity"/>
    <property type="evidence" value="ECO:0007669"/>
    <property type="project" value="TreeGrafter"/>
</dbReference>
<feature type="transmembrane region" description="Helical" evidence="16">
    <location>
        <begin position="193"/>
        <end position="213"/>
    </location>
</feature>
<keyword evidence="10 15" id="KW-0067">ATP-binding</keyword>
<protein>
    <recommendedName>
        <fullName evidence="16">Serine/threonine-protein kinase receptor</fullName>
        <ecNumber evidence="16">2.7.11.30</ecNumber>
    </recommendedName>
</protein>
<keyword evidence="3 16" id="KW-0723">Serine/threonine-protein kinase</keyword>
<dbReference type="InterPro" id="IPR045860">
    <property type="entry name" value="Snake_toxin-like_sf"/>
</dbReference>
<comment type="caution">
    <text evidence="19">The sequence shown here is derived from an EMBL/GenBank/DDBJ whole genome shotgun (WGS) entry which is preliminary data.</text>
</comment>
<dbReference type="Proteomes" id="UP000829720">
    <property type="component" value="Unassembled WGS sequence"/>
</dbReference>
<evidence type="ECO:0000256" key="6">
    <source>
        <dbReference type="ARBA" id="ARBA00022723"/>
    </source>
</evidence>
<dbReference type="InterPro" id="IPR000333">
    <property type="entry name" value="TGFB_receptor"/>
</dbReference>
<keyword evidence="9 16" id="KW-0418">Kinase</keyword>
<dbReference type="GO" id="GO:0005524">
    <property type="term" value="F:ATP binding"/>
    <property type="evidence" value="ECO:0007669"/>
    <property type="project" value="UniProtKB-UniRule"/>
</dbReference>
<keyword evidence="11 16" id="KW-0460">Magnesium</keyword>
<reference evidence="19" key="1">
    <citation type="submission" date="2021-01" db="EMBL/GenBank/DDBJ databases">
        <authorList>
            <person name="Zahm M."/>
            <person name="Roques C."/>
            <person name="Cabau C."/>
            <person name="Klopp C."/>
            <person name="Donnadieu C."/>
            <person name="Jouanno E."/>
            <person name="Lampietro C."/>
            <person name="Louis A."/>
            <person name="Herpin A."/>
            <person name="Echchiki A."/>
            <person name="Berthelot C."/>
            <person name="Parey E."/>
            <person name="Roest-Crollius H."/>
            <person name="Braasch I."/>
            <person name="Postlethwait J."/>
            <person name="Bobe J."/>
            <person name="Montfort J."/>
            <person name="Bouchez O."/>
            <person name="Begum T."/>
            <person name="Mejri S."/>
            <person name="Adams A."/>
            <person name="Chen W.-J."/>
            <person name="Guiguen Y."/>
        </authorList>
    </citation>
    <scope>NUCLEOTIDE SEQUENCE</scope>
    <source>
        <tissue evidence="19">Blood</tissue>
    </source>
</reference>
<dbReference type="InterPro" id="IPR000719">
    <property type="entry name" value="Prot_kinase_dom"/>
</dbReference>
<sequence length="554" mass="61497">MFVFVCVYMCVGMFVCVYMCVDVCGCVCRCSVRGSGDVGAVPSLRWSGRDTSSGRPRRRAFPTMRLSVFILLVSLRELAWAQRRRCVYRAGPNNAVRMEEAGNVSGAVQHCARTPCCMGYFNLVDGHLVPDLQGCNVVQMECPESDCFSSDQVNNVTYCVCNTDFCNANLSWVESATPSLVSQGVSCTFMVKMTAPLVALLVSFIIMYILYIIHRWQRLRSVGKSAPACDGTLITQCSCHRSEAVDLDIASIELQQVVGQGHFAFVWRGCLQGTPVAVKVFSTRYVHDFLREKEVYTLPLLDHAGIVRFLGAGRGRDSGDRLLVLELAVHGSLRSYLCKSSRSWACCVKLAQTLSQGLAFLHSDFHRNGMHKPAVAHGDLSSSNVVVRGDGSCALCDFGCSTVLRSCPGQLRLEQSREISQVSTQMGTLCYMPPEILEGCVNLGNSRYLLQADVYALGLLLWEVWTRCSELSTETPVPEHQLPYEAELGISPGVEELVCFISERRKRPHIPEKWGQRLQGFYTIKEVLEDCWDHDPEARLTSHCAADRLATFLP</sequence>
<keyword evidence="12 16" id="KW-1133">Transmembrane helix</keyword>
<dbReference type="InterPro" id="IPR017441">
    <property type="entry name" value="Protein_kinase_ATP_BS"/>
</dbReference>
<evidence type="ECO:0000256" key="10">
    <source>
        <dbReference type="ARBA" id="ARBA00022840"/>
    </source>
</evidence>
<dbReference type="GO" id="GO:0030509">
    <property type="term" value="P:BMP signaling pathway"/>
    <property type="evidence" value="ECO:0007669"/>
    <property type="project" value="TreeGrafter"/>
</dbReference>
<evidence type="ECO:0000256" key="8">
    <source>
        <dbReference type="ARBA" id="ARBA00022741"/>
    </source>
</evidence>
<dbReference type="Pfam" id="PF07714">
    <property type="entry name" value="PK_Tyr_Ser-Thr"/>
    <property type="match status" value="1"/>
</dbReference>
<feature type="chain" id="PRO_5035905673" description="Serine/threonine-protein kinase receptor" evidence="17">
    <location>
        <begin position="26"/>
        <end position="554"/>
    </location>
</feature>
<dbReference type="EC" id="2.7.11.30" evidence="16"/>
<dbReference type="OrthoDB" id="669224at2759"/>
<evidence type="ECO:0000256" key="5">
    <source>
        <dbReference type="ARBA" id="ARBA00022692"/>
    </source>
</evidence>
<dbReference type="SUPFAM" id="SSF57302">
    <property type="entry name" value="Snake toxin-like"/>
    <property type="match status" value="1"/>
</dbReference>
<keyword evidence="4 16" id="KW-0808">Transferase</keyword>
<comment type="catalytic activity">
    <reaction evidence="16">
        <text>L-threonyl-[receptor-protein] + ATP = O-phospho-L-threonyl-[receptor-protein] + ADP + H(+)</text>
        <dbReference type="Rhea" id="RHEA:44880"/>
        <dbReference type="Rhea" id="RHEA-COMP:11024"/>
        <dbReference type="Rhea" id="RHEA-COMP:11025"/>
        <dbReference type="ChEBI" id="CHEBI:15378"/>
        <dbReference type="ChEBI" id="CHEBI:30013"/>
        <dbReference type="ChEBI" id="CHEBI:30616"/>
        <dbReference type="ChEBI" id="CHEBI:61977"/>
        <dbReference type="ChEBI" id="CHEBI:456216"/>
        <dbReference type="EC" id="2.7.11.30"/>
    </reaction>
</comment>
<evidence type="ECO:0000256" key="3">
    <source>
        <dbReference type="ARBA" id="ARBA00022527"/>
    </source>
</evidence>
<name>A0A8T3D488_9TELE</name>
<keyword evidence="7 17" id="KW-0732">Signal</keyword>
<dbReference type="Gene3D" id="3.30.200.20">
    <property type="entry name" value="Phosphorylase Kinase, domain 1"/>
    <property type="match status" value="1"/>
</dbReference>
<evidence type="ECO:0000256" key="12">
    <source>
        <dbReference type="ARBA" id="ARBA00022989"/>
    </source>
</evidence>
<evidence type="ECO:0000256" key="2">
    <source>
        <dbReference type="ARBA" id="ARBA00009605"/>
    </source>
</evidence>
<organism evidence="19 20">
    <name type="scientific">Albula goreensis</name>
    <dbReference type="NCBI Taxonomy" id="1534307"/>
    <lineage>
        <taxon>Eukaryota</taxon>
        <taxon>Metazoa</taxon>
        <taxon>Chordata</taxon>
        <taxon>Craniata</taxon>
        <taxon>Vertebrata</taxon>
        <taxon>Euteleostomi</taxon>
        <taxon>Actinopterygii</taxon>
        <taxon>Neopterygii</taxon>
        <taxon>Teleostei</taxon>
        <taxon>Albuliformes</taxon>
        <taxon>Albulidae</taxon>
        <taxon>Albula</taxon>
    </lineage>
</organism>
<dbReference type="PROSITE" id="PS50011">
    <property type="entry name" value="PROTEIN_KINASE_DOM"/>
    <property type="match status" value="1"/>
</dbReference>
<accession>A0A8T3D488</accession>
<dbReference type="PRINTS" id="PR00653">
    <property type="entry name" value="ACTIVIN2R"/>
</dbReference>
<dbReference type="InterPro" id="IPR001245">
    <property type="entry name" value="Ser-Thr/Tyr_kinase_cat_dom"/>
</dbReference>
<evidence type="ECO:0000256" key="17">
    <source>
        <dbReference type="SAM" id="SignalP"/>
    </source>
</evidence>
<evidence type="ECO:0000256" key="1">
    <source>
        <dbReference type="ARBA" id="ARBA00004479"/>
    </source>
</evidence>
<gene>
    <name evidence="19" type="ORF">AGOR_G00133100</name>
</gene>
<comment type="similarity">
    <text evidence="2 16">Belongs to the protein kinase superfamily. TKL Ser/Thr protein kinase family. TGFB receptor subfamily.</text>
</comment>
<keyword evidence="14 16" id="KW-0675">Receptor</keyword>
<evidence type="ECO:0000313" key="19">
    <source>
        <dbReference type="EMBL" id="KAI1892413.1"/>
    </source>
</evidence>
<dbReference type="GO" id="GO:0005886">
    <property type="term" value="C:plasma membrane"/>
    <property type="evidence" value="ECO:0007669"/>
    <property type="project" value="TreeGrafter"/>
</dbReference>
<evidence type="ECO:0000256" key="7">
    <source>
        <dbReference type="ARBA" id="ARBA00022729"/>
    </source>
</evidence>
<feature type="domain" description="Protein kinase" evidence="18">
    <location>
        <begin position="252"/>
        <end position="553"/>
    </location>
</feature>
<keyword evidence="20" id="KW-1185">Reference proteome</keyword>